<comment type="caution">
    <text evidence="2">The sequence shown here is derived from an EMBL/GenBank/DDBJ whole genome shotgun (WGS) entry which is preliminary data.</text>
</comment>
<evidence type="ECO:0000313" key="2">
    <source>
        <dbReference type="EMBL" id="MCG7322103.1"/>
    </source>
</evidence>
<dbReference type="InterPro" id="IPR021315">
    <property type="entry name" value="Gap/Sap"/>
</dbReference>
<name>A0ABS9Q2J9_9MICO</name>
<feature type="transmembrane region" description="Helical" evidence="1">
    <location>
        <begin position="128"/>
        <end position="152"/>
    </location>
</feature>
<feature type="transmembrane region" description="Helical" evidence="1">
    <location>
        <begin position="81"/>
        <end position="99"/>
    </location>
</feature>
<evidence type="ECO:0000313" key="3">
    <source>
        <dbReference type="Proteomes" id="UP001521931"/>
    </source>
</evidence>
<dbReference type="RefSeq" id="WP_239264147.1">
    <property type="nucleotide sequence ID" value="NZ_JAKRCV010000026.1"/>
</dbReference>
<organism evidence="2 3">
    <name type="scientific">Arsenicicoccus bolidensis</name>
    <dbReference type="NCBI Taxonomy" id="229480"/>
    <lineage>
        <taxon>Bacteria</taxon>
        <taxon>Bacillati</taxon>
        <taxon>Actinomycetota</taxon>
        <taxon>Actinomycetes</taxon>
        <taxon>Micrococcales</taxon>
        <taxon>Intrasporangiaceae</taxon>
        <taxon>Arsenicicoccus</taxon>
    </lineage>
</organism>
<dbReference type="Pfam" id="PF11139">
    <property type="entry name" value="SfLAP"/>
    <property type="match status" value="1"/>
</dbReference>
<feature type="transmembrane region" description="Helical" evidence="1">
    <location>
        <begin position="217"/>
        <end position="235"/>
    </location>
</feature>
<dbReference type="Proteomes" id="UP001521931">
    <property type="component" value="Unassembled WGS sequence"/>
</dbReference>
<accession>A0ABS9Q2J9</accession>
<feature type="transmembrane region" description="Helical" evidence="1">
    <location>
        <begin position="41"/>
        <end position="61"/>
    </location>
</feature>
<evidence type="ECO:0000256" key="1">
    <source>
        <dbReference type="SAM" id="Phobius"/>
    </source>
</evidence>
<reference evidence="2 3" key="1">
    <citation type="submission" date="2022-02" db="EMBL/GenBank/DDBJ databases">
        <title>Uncovering new skin microbiome diversity through culturing and metagenomics.</title>
        <authorList>
            <person name="Conlan S."/>
            <person name="Deming C."/>
            <person name="Nisc Comparative Sequencing Program N."/>
            <person name="Segre J.A."/>
        </authorList>
    </citation>
    <scope>NUCLEOTIDE SEQUENCE [LARGE SCALE GENOMIC DNA]</scope>
    <source>
        <strain evidence="2 3">ACRQZ</strain>
    </source>
</reference>
<proteinExistence type="predicted"/>
<protein>
    <submittedName>
        <fullName evidence="2">GAP family protein</fullName>
    </submittedName>
</protein>
<feature type="transmembrane region" description="Helical" evidence="1">
    <location>
        <begin position="172"/>
        <end position="196"/>
    </location>
</feature>
<feature type="transmembrane region" description="Helical" evidence="1">
    <location>
        <begin position="6"/>
        <end position="29"/>
    </location>
</feature>
<keyword evidence="1" id="KW-0472">Membrane</keyword>
<dbReference type="EMBL" id="JAKRCV010000026">
    <property type="protein sequence ID" value="MCG7322103.1"/>
    <property type="molecule type" value="Genomic_DNA"/>
</dbReference>
<gene>
    <name evidence="2" type="ORF">MHL29_09420</name>
</gene>
<keyword evidence="3" id="KW-1185">Reference proteome</keyword>
<keyword evidence="1" id="KW-1133">Transmembrane helix</keyword>
<keyword evidence="1" id="KW-0812">Transmembrane</keyword>
<sequence length="237" mass="24752">MTLALLGPLVLLALIDATSFGTLLIPVWFLLTPGRIRAARVLVFLGTIAAFYWVLGLLLSAGAVTFLDDLSGWLDTETGQLARKVVGIGLIAIGILLPGNRKARSERANDGAATRVSRWRARAMGVDAAGGGAGALVGLALAATTVEAASMLPYLAAIGMLSTSPLPMTGRAVVLVGYCLLMIAPALVLLALRLGLGSRVEPTLRRLAAWMERQSGETVAWILAIMGVLILRGAVWG</sequence>